<dbReference type="GO" id="GO:0015031">
    <property type="term" value="P:protein transport"/>
    <property type="evidence" value="ECO:0007669"/>
    <property type="project" value="UniProtKB-KW"/>
</dbReference>
<gene>
    <name evidence="7" type="ORF">M0812_24847</name>
</gene>
<dbReference type="InterPro" id="IPR019514">
    <property type="entry name" value="Syndetin_C"/>
</dbReference>
<feature type="region of interest" description="Disordered" evidence="4">
    <location>
        <begin position="550"/>
        <end position="569"/>
    </location>
</feature>
<dbReference type="GO" id="GO:0005829">
    <property type="term" value="C:cytosol"/>
    <property type="evidence" value="ECO:0007669"/>
    <property type="project" value="GOC"/>
</dbReference>
<evidence type="ECO:0000259" key="5">
    <source>
        <dbReference type="Pfam" id="PF10474"/>
    </source>
</evidence>
<dbReference type="PANTHER" id="PTHR13258">
    <property type="entry name" value="SYNDETIN"/>
    <property type="match status" value="1"/>
</dbReference>
<feature type="compositionally biased region" description="Basic and acidic residues" evidence="4">
    <location>
        <begin position="653"/>
        <end position="686"/>
    </location>
</feature>
<protein>
    <submittedName>
        <fullName evidence="7">Uncharacterized protein</fullName>
    </submittedName>
</protein>
<keyword evidence="2" id="KW-0653">Protein transport</keyword>
<evidence type="ECO:0000313" key="8">
    <source>
        <dbReference type="Proteomes" id="UP001146793"/>
    </source>
</evidence>
<accession>A0AAV7YLY4</accession>
<dbReference type="GO" id="GO:0032456">
    <property type="term" value="P:endocytic recycling"/>
    <property type="evidence" value="ECO:0007669"/>
    <property type="project" value="InterPro"/>
</dbReference>
<dbReference type="GO" id="GO:0000149">
    <property type="term" value="F:SNARE binding"/>
    <property type="evidence" value="ECO:0007669"/>
    <property type="project" value="TreeGrafter"/>
</dbReference>
<feature type="region of interest" description="Disordered" evidence="4">
    <location>
        <begin position="363"/>
        <end position="417"/>
    </location>
</feature>
<dbReference type="EMBL" id="JANTQA010000057">
    <property type="protein sequence ID" value="KAJ3429495.1"/>
    <property type="molecule type" value="Genomic_DNA"/>
</dbReference>
<name>A0AAV7YLY4_9EUKA</name>
<feature type="region of interest" description="Disordered" evidence="4">
    <location>
        <begin position="15"/>
        <end position="43"/>
    </location>
</feature>
<comment type="caution">
    <text evidence="7">The sequence shown here is derived from an EMBL/GenBank/DDBJ whole genome shotgun (WGS) entry which is preliminary data.</text>
</comment>
<evidence type="ECO:0000313" key="7">
    <source>
        <dbReference type="EMBL" id="KAJ3429495.1"/>
    </source>
</evidence>
<evidence type="ECO:0000256" key="1">
    <source>
        <dbReference type="ARBA" id="ARBA00022448"/>
    </source>
</evidence>
<feature type="domain" description="Vacuolar protein sorting-associated protein 54 N-terminal" evidence="6">
    <location>
        <begin position="82"/>
        <end position="351"/>
    </location>
</feature>
<dbReference type="PANTHER" id="PTHR13258:SF0">
    <property type="entry name" value="SYNDETIN"/>
    <property type="match status" value="1"/>
</dbReference>
<dbReference type="Pfam" id="PF10475">
    <property type="entry name" value="Vps54_N"/>
    <property type="match status" value="1"/>
</dbReference>
<organism evidence="7 8">
    <name type="scientific">Anaeramoeba flamelloides</name>
    <dbReference type="NCBI Taxonomy" id="1746091"/>
    <lineage>
        <taxon>Eukaryota</taxon>
        <taxon>Metamonada</taxon>
        <taxon>Anaeramoebidae</taxon>
        <taxon>Anaeramoeba</taxon>
    </lineage>
</organism>
<evidence type="ECO:0000256" key="2">
    <source>
        <dbReference type="ARBA" id="ARBA00022927"/>
    </source>
</evidence>
<keyword evidence="3" id="KW-0175">Coiled coil</keyword>
<feature type="region of interest" description="Disordered" evidence="4">
    <location>
        <begin position="653"/>
        <end position="706"/>
    </location>
</feature>
<dbReference type="Proteomes" id="UP001146793">
    <property type="component" value="Unassembled WGS sequence"/>
</dbReference>
<feature type="compositionally biased region" description="Basic and acidic residues" evidence="4">
    <location>
        <begin position="363"/>
        <end position="397"/>
    </location>
</feature>
<dbReference type="InterPro" id="IPR019515">
    <property type="entry name" value="VPS54_N"/>
</dbReference>
<proteinExistence type="predicted"/>
<dbReference type="Pfam" id="PF10474">
    <property type="entry name" value="Syndetin_C"/>
    <property type="match status" value="1"/>
</dbReference>
<feature type="compositionally biased region" description="Basic and acidic residues" evidence="4">
    <location>
        <begin position="696"/>
        <end position="706"/>
    </location>
</feature>
<dbReference type="GO" id="GO:0042147">
    <property type="term" value="P:retrograde transport, endosome to Golgi"/>
    <property type="evidence" value="ECO:0007669"/>
    <property type="project" value="InterPro"/>
</dbReference>
<dbReference type="InterPro" id="IPR040047">
    <property type="entry name" value="VPS50"/>
</dbReference>
<feature type="compositionally biased region" description="Polar residues" evidence="4">
    <location>
        <begin position="15"/>
        <end position="25"/>
    </location>
</feature>
<evidence type="ECO:0000256" key="4">
    <source>
        <dbReference type="SAM" id="MobiDB-lite"/>
    </source>
</evidence>
<feature type="compositionally biased region" description="Basic and acidic residues" evidence="4">
    <location>
        <begin position="26"/>
        <end position="40"/>
    </location>
</feature>
<evidence type="ECO:0000259" key="6">
    <source>
        <dbReference type="Pfam" id="PF10475"/>
    </source>
</evidence>
<reference evidence="7" key="1">
    <citation type="submission" date="2022-08" db="EMBL/GenBank/DDBJ databases">
        <title>Novel sulphate-reducing endosymbionts in the free-living metamonad Anaeramoeba.</title>
        <authorList>
            <person name="Jerlstrom-Hultqvist J."/>
            <person name="Cepicka I."/>
            <person name="Gallot-Lavallee L."/>
            <person name="Salas-Leiva D."/>
            <person name="Curtis B.A."/>
            <person name="Zahonova K."/>
            <person name="Pipaliya S."/>
            <person name="Dacks J."/>
            <person name="Roger A.J."/>
        </authorList>
    </citation>
    <scope>NUCLEOTIDE SEQUENCE</scope>
    <source>
        <strain evidence="7">Busselton2</strain>
    </source>
</reference>
<dbReference type="AlphaFoldDB" id="A0AAV7YLY4"/>
<sequence>MSLLKKLTTSILQSGGTITKNTRTSSRTEKQNNEDKDKKQQKALHQSNFPFQYQIKNPNLTVKNVLEKVPAKFSEKKVLKKETIISDLPENLTIENLNKEINSQQTQLNLVNECLSKQILESYTSFLEELNLLELMKSDLDLGLLFCRSGRLKLFQTHELIVKGSFQIIDGDFEIKFYQKLYEELEKIKHVFALENRITNCLKKMQYSQAFEYCFEANNCASSLTDYKCVGKNWDLTFRKQYDKILSELENKLKYICTRFEPVAFKQIIRGYKQIDLIEQISTNIKTMFFQRMKTGTARILAKMGGHSTFGSISIDELSGFLNEKNFIEFLIKCFEKNLSLLFNHYKITLWLEKKINYFQKQEQKEEKSDKKNQKSEKEENEKEENEKGENEKEAKKEMKKKSNINKKKKKKKQEKDNLTKTNIESYKNLYNSLIESKKFIWENFQKFFETLVFQRNSKTKLNLFKFETFLSILHLIDKFVELGEDYSGLNSSKRIRSLIIEQSKQYFENYQLNSINEINNLLTVESWVRCPVGTELGLSKDFNFYKDENQEKKKNNSNKTNNVENEKTNIKEEHKKKKLFQLRSIFNSQSTWISGKNNYHSEEPDLFEKFLQNINKVLNSNSKKISFFNYYKQNENPFSNILKMTFDEEIDPKKEKGNEKENGNEKEKEKEKKQEKELNEKKNENENENGNENKNGNEKQKEKEENNEYTLKKIINRKNDLLSNDLEINQELLGDYIDSNGVSKNMKVKFNVNGPILTSTVLNMIRMIGKYLNLMENLNNISNVIFNGLIQTFESYFYIIYDVFKNYEAPPNLTSKSFGLSHKDLKKKFNFYMTAPQSIIKKIEEIKINKSNEFLLKLDASNNIDITTSKNYYGLEKRVIAIESLLFLRYIMQSLKGRIYSHLPKTKLENCNIFYNKTLTTAKKLENFLYKLIICLNVDIKSFSNLMSNVKWDSENLGVNYSSYVDQLKKIIFNFSEIINSSNELQTLRKPKEKLWKHFTILLMDILLDSFGNIKKCSSQGRARMSYDLVEIETTLQKFSKINTPKLASNVRSYIKAYYQTEDELLEWIKKNSKIFTFQQIRFLAICSVGRKMKKKAKKAYLNTVSEIFEENK</sequence>
<feature type="compositionally biased region" description="Basic residues" evidence="4">
    <location>
        <begin position="398"/>
        <end position="413"/>
    </location>
</feature>
<evidence type="ECO:0000256" key="3">
    <source>
        <dbReference type="ARBA" id="ARBA00023054"/>
    </source>
</evidence>
<keyword evidence="1" id="KW-0813">Transport</keyword>
<feature type="domain" description="Syndetin C-terminal" evidence="5">
    <location>
        <begin position="874"/>
        <end position="1105"/>
    </location>
</feature>
<dbReference type="GO" id="GO:1990745">
    <property type="term" value="C:EARP complex"/>
    <property type="evidence" value="ECO:0007669"/>
    <property type="project" value="InterPro"/>
</dbReference>